<feature type="non-terminal residue" evidence="4">
    <location>
        <position position="1"/>
    </location>
</feature>
<dbReference type="PROSITE" id="PS00108">
    <property type="entry name" value="PROTEIN_KINASE_ST"/>
    <property type="match status" value="1"/>
</dbReference>
<dbReference type="InterPro" id="IPR011009">
    <property type="entry name" value="Kinase-like_dom_sf"/>
</dbReference>
<feature type="repeat" description="TPR" evidence="1">
    <location>
        <begin position="343"/>
        <end position="376"/>
    </location>
</feature>
<keyword evidence="1" id="KW-0802">TPR repeat</keyword>
<gene>
    <name evidence="4" type="ORF">RHS03_07717</name>
</gene>
<reference evidence="4" key="1">
    <citation type="submission" date="2020-09" db="EMBL/GenBank/DDBJ databases">
        <title>Comparative genome analyses of four rice-infecting Rhizoctonia solani isolates reveal extensive enrichment of homogalacturonan modification genes.</title>
        <authorList>
            <person name="Lee D.-Y."/>
            <person name="Jeon J."/>
            <person name="Kim K.-T."/>
            <person name="Cheong K."/>
            <person name="Song H."/>
            <person name="Choi G."/>
            <person name="Ko J."/>
            <person name="Opiyo S.O."/>
            <person name="Zuo S."/>
            <person name="Madhav S."/>
            <person name="Lee Y.-H."/>
            <person name="Wang G.-L."/>
        </authorList>
    </citation>
    <scope>NUCLEOTIDE SEQUENCE</scope>
    <source>
        <strain evidence="4">AG1-IA WGL</strain>
    </source>
</reference>
<feature type="non-terminal residue" evidence="4">
    <location>
        <position position="811"/>
    </location>
</feature>
<dbReference type="SUPFAM" id="SSF81901">
    <property type="entry name" value="HCP-like"/>
    <property type="match status" value="2"/>
</dbReference>
<keyword evidence="4" id="KW-0808">Transferase</keyword>
<comment type="caution">
    <text evidence="4">The sequence shown here is derived from an EMBL/GenBank/DDBJ whole genome shotgun (WGS) entry which is preliminary data.</text>
</comment>
<dbReference type="PANTHER" id="PTHR19959">
    <property type="entry name" value="KINESIN LIGHT CHAIN"/>
    <property type="match status" value="1"/>
</dbReference>
<dbReference type="InterPro" id="IPR000719">
    <property type="entry name" value="Prot_kinase_dom"/>
</dbReference>
<dbReference type="PANTHER" id="PTHR19959:SF119">
    <property type="entry name" value="FUNGAL LIPASE-LIKE DOMAIN-CONTAINING PROTEIN"/>
    <property type="match status" value="1"/>
</dbReference>
<proteinExistence type="predicted"/>
<feature type="compositionally biased region" description="Polar residues" evidence="2">
    <location>
        <begin position="439"/>
        <end position="465"/>
    </location>
</feature>
<accession>A0A8H7HKB2</accession>
<dbReference type="OrthoDB" id="9991317at2759"/>
<feature type="domain" description="Protein kinase" evidence="3">
    <location>
        <begin position="613"/>
        <end position="811"/>
    </location>
</feature>
<keyword evidence="4" id="KW-0418">Kinase</keyword>
<dbReference type="Gene3D" id="1.25.40.10">
    <property type="entry name" value="Tetratricopeptide repeat domain"/>
    <property type="match status" value="2"/>
</dbReference>
<protein>
    <submittedName>
        <fullName evidence="4">Kinase-like protein</fullName>
    </submittedName>
</protein>
<dbReference type="GO" id="GO:0005524">
    <property type="term" value="F:ATP binding"/>
    <property type="evidence" value="ECO:0007669"/>
    <property type="project" value="InterPro"/>
</dbReference>
<dbReference type="Gene3D" id="1.10.510.10">
    <property type="entry name" value="Transferase(Phosphotransferase) domain 1"/>
    <property type="match status" value="1"/>
</dbReference>
<dbReference type="EMBL" id="JACYCD010000275">
    <property type="protein sequence ID" value="KAF8697725.1"/>
    <property type="molecule type" value="Genomic_DNA"/>
</dbReference>
<organism evidence="4 5">
    <name type="scientific">Rhizoctonia solani</name>
    <dbReference type="NCBI Taxonomy" id="456999"/>
    <lineage>
        <taxon>Eukaryota</taxon>
        <taxon>Fungi</taxon>
        <taxon>Dikarya</taxon>
        <taxon>Basidiomycota</taxon>
        <taxon>Agaricomycotina</taxon>
        <taxon>Agaricomycetes</taxon>
        <taxon>Cantharellales</taxon>
        <taxon>Ceratobasidiaceae</taxon>
        <taxon>Rhizoctonia</taxon>
    </lineage>
</organism>
<name>A0A8H7HKB2_9AGAM</name>
<sequence>MSIKYESRAVASISREHPNLPNQLANLGESHNSRFERLGELDDLETAIQYQTHALELTSDSHPDLPHWLDRLALSRRARFRRLGDLKDLNMAIDYASRALSLTPDSHSDLPSRFANLGITYNDRFEHLGEPGDLKKAIEHQSHAVSSTPDGHPDFSERLAYLGSFYESRFLDTGELDDLERAIEYESRALSMCSSGHPALRYQLANLGGSYYVRFLHLGQLNDLEKAIEYQSRALTMTPCGHVDLPRQLAVLGASHSDRFRCLGWLGDLKLAIEFKTRSLDLTPNDHPEFASQLANLGVSYSERFKRLGDLSDAKKAIEYQSQALQMTPENHPDLPYLLASLAATYSNQYQQLKRPGDLDKAIEYMSQAIALAPEGSHSLSHQLASLGTSYSARFQLLGNPDDRTKAIESQSLAVTTPLDYHAFSFWKLVNLRAPYNNPSEHPKSGTNTLDPISRSSISGSTHLPSTRIIKELSTPKQIVPPTSPNHATTIVLHHSCQLKRDLSDGVGPILDSNLISDTSTNINHSYLACQQAETSTTPTHICKATSRLDIELTDQSQFIDAASETKTIITHNGGQPLGSRALIGVSMTIRQVITHLVEHGCPDLANDVDHTTFGEHPTSNGGFSDVYRGYLHNKAKVAIKVLRISAEALATEPKHLKHAARELHTWSKCTHPNVLRLYGLVEFRNRIGMVSAWMEQGNLPRYLQETPDVDRCNLCIQICDGLSFMHQIGIIHGDLKGANVLISDDGVPVLADFGNSLYADQTLKFTQTTSVNSLTVGWAAPELLFDSGVPSKEADVYSLGMHAILLLDYI</sequence>
<dbReference type="PROSITE" id="PS50005">
    <property type="entry name" value="TPR"/>
    <property type="match status" value="1"/>
</dbReference>
<dbReference type="GO" id="GO:0004672">
    <property type="term" value="F:protein kinase activity"/>
    <property type="evidence" value="ECO:0007669"/>
    <property type="project" value="InterPro"/>
</dbReference>
<evidence type="ECO:0000256" key="1">
    <source>
        <dbReference type="PROSITE-ProRule" id="PRU00339"/>
    </source>
</evidence>
<dbReference type="SMART" id="SM00220">
    <property type="entry name" value="S_TKc"/>
    <property type="match status" value="1"/>
</dbReference>
<dbReference type="InterPro" id="IPR011990">
    <property type="entry name" value="TPR-like_helical_dom_sf"/>
</dbReference>
<dbReference type="AlphaFoldDB" id="A0A8H7HKB2"/>
<dbReference type="Pfam" id="PF00069">
    <property type="entry name" value="Pkinase"/>
    <property type="match status" value="1"/>
</dbReference>
<dbReference type="Proteomes" id="UP000602905">
    <property type="component" value="Unassembled WGS sequence"/>
</dbReference>
<dbReference type="PROSITE" id="PS50011">
    <property type="entry name" value="PROTEIN_KINASE_DOM"/>
    <property type="match status" value="1"/>
</dbReference>
<evidence type="ECO:0000313" key="4">
    <source>
        <dbReference type="EMBL" id="KAF8697725.1"/>
    </source>
</evidence>
<dbReference type="InterPro" id="IPR019734">
    <property type="entry name" value="TPR_rpt"/>
</dbReference>
<evidence type="ECO:0000259" key="3">
    <source>
        <dbReference type="PROSITE" id="PS50011"/>
    </source>
</evidence>
<evidence type="ECO:0000256" key="2">
    <source>
        <dbReference type="SAM" id="MobiDB-lite"/>
    </source>
</evidence>
<dbReference type="InterPro" id="IPR008271">
    <property type="entry name" value="Ser/Thr_kinase_AS"/>
</dbReference>
<dbReference type="SUPFAM" id="SSF56112">
    <property type="entry name" value="Protein kinase-like (PK-like)"/>
    <property type="match status" value="1"/>
</dbReference>
<feature type="region of interest" description="Disordered" evidence="2">
    <location>
        <begin position="439"/>
        <end position="467"/>
    </location>
</feature>
<evidence type="ECO:0000313" key="5">
    <source>
        <dbReference type="Proteomes" id="UP000602905"/>
    </source>
</evidence>